<dbReference type="GO" id="GO:0004402">
    <property type="term" value="F:histone acetyltransferase activity"/>
    <property type="evidence" value="ECO:0007669"/>
    <property type="project" value="InterPro"/>
</dbReference>
<comment type="similarity">
    <text evidence="2 19">Belongs to the MYST (SAS/MOZ) family.</text>
</comment>
<dbReference type="SUPFAM" id="SSF46785">
    <property type="entry name" value="Winged helix' DNA-binding domain"/>
    <property type="match status" value="1"/>
</dbReference>
<dbReference type="GO" id="GO:0000160">
    <property type="term" value="P:phosphorelay signal transduction system"/>
    <property type="evidence" value="ECO:0007669"/>
    <property type="project" value="InterPro"/>
</dbReference>
<evidence type="ECO:0000256" key="13">
    <source>
        <dbReference type="ARBA" id="ARBA00023163"/>
    </source>
</evidence>
<evidence type="ECO:0000256" key="3">
    <source>
        <dbReference type="ARBA" id="ARBA00013184"/>
    </source>
</evidence>
<feature type="domain" description="Response regulatory" evidence="22">
    <location>
        <begin position="2187"/>
        <end position="2306"/>
    </location>
</feature>
<feature type="region of interest" description="Disordered" evidence="20">
    <location>
        <begin position="425"/>
        <end position="482"/>
    </location>
</feature>
<feature type="compositionally biased region" description="Low complexity" evidence="20">
    <location>
        <begin position="1133"/>
        <end position="1159"/>
    </location>
</feature>
<dbReference type="GO" id="GO:0043565">
    <property type="term" value="F:sequence-specific DNA binding"/>
    <property type="evidence" value="ECO:0007669"/>
    <property type="project" value="InterPro"/>
</dbReference>
<feature type="compositionally biased region" description="Low complexity" evidence="20">
    <location>
        <begin position="987"/>
        <end position="1005"/>
    </location>
</feature>
<dbReference type="FunFam" id="3.40.630.30:FF:000001">
    <property type="entry name" value="Histone acetyltransferase"/>
    <property type="match status" value="1"/>
</dbReference>
<evidence type="ECO:0000256" key="18">
    <source>
        <dbReference type="PROSITE-ProRule" id="PRU00169"/>
    </source>
</evidence>
<feature type="compositionally biased region" description="Pro residues" evidence="20">
    <location>
        <begin position="1085"/>
        <end position="1102"/>
    </location>
</feature>
<feature type="region of interest" description="Disordered" evidence="20">
    <location>
        <begin position="1073"/>
        <end position="1162"/>
    </location>
</feature>
<evidence type="ECO:0000259" key="23">
    <source>
        <dbReference type="PROSITE" id="PS51726"/>
    </source>
</evidence>
<feature type="region of interest" description="Disordered" evidence="20">
    <location>
        <begin position="1600"/>
        <end position="1741"/>
    </location>
</feature>
<dbReference type="InterPro" id="IPR001789">
    <property type="entry name" value="Sig_transdc_resp-reg_receiver"/>
</dbReference>
<dbReference type="InterPro" id="IPR002717">
    <property type="entry name" value="HAT_MYST-type"/>
</dbReference>
<feature type="compositionally biased region" description="Acidic residues" evidence="20">
    <location>
        <begin position="1302"/>
        <end position="1317"/>
    </location>
</feature>
<feature type="region of interest" description="Disordered" evidence="20">
    <location>
        <begin position="2155"/>
        <end position="2178"/>
    </location>
</feature>
<dbReference type="FunFam" id="1.10.10.10:FF:000027">
    <property type="entry name" value="Heat shock transcription factor 1"/>
    <property type="match status" value="1"/>
</dbReference>
<dbReference type="InterPro" id="IPR000232">
    <property type="entry name" value="HSF_DNA-bd"/>
</dbReference>
<evidence type="ECO:0000256" key="15">
    <source>
        <dbReference type="ARBA" id="ARBA00062171"/>
    </source>
</evidence>
<dbReference type="InterPro" id="IPR001965">
    <property type="entry name" value="Znf_PHD"/>
</dbReference>
<evidence type="ECO:0000256" key="9">
    <source>
        <dbReference type="ARBA" id="ARBA00022853"/>
    </source>
</evidence>
<dbReference type="InterPro" id="IPR036388">
    <property type="entry name" value="WH-like_DNA-bd_sf"/>
</dbReference>
<dbReference type="PROSITE" id="PS51726">
    <property type="entry name" value="MYST_HAT"/>
    <property type="match status" value="1"/>
</dbReference>
<dbReference type="Gene3D" id="3.30.40.10">
    <property type="entry name" value="Zinc/RING finger domain, C3HC4 (zinc finger)"/>
    <property type="match status" value="1"/>
</dbReference>
<dbReference type="PANTHER" id="PTHR10615:SF161">
    <property type="entry name" value="HISTONE ACETYLTRANSFERASE KAT7"/>
    <property type="match status" value="1"/>
</dbReference>
<organism evidence="24 25">
    <name type="scientific">Rhodotorula mucilaginosa</name>
    <name type="common">Yeast</name>
    <name type="synonym">Rhodotorula rubra</name>
    <dbReference type="NCBI Taxonomy" id="5537"/>
    <lineage>
        <taxon>Eukaryota</taxon>
        <taxon>Fungi</taxon>
        <taxon>Dikarya</taxon>
        <taxon>Basidiomycota</taxon>
        <taxon>Pucciniomycotina</taxon>
        <taxon>Microbotryomycetes</taxon>
        <taxon>Sporidiobolales</taxon>
        <taxon>Sporidiobolaceae</taxon>
        <taxon>Rhodotorula</taxon>
    </lineage>
</organism>
<feature type="compositionally biased region" description="Pro residues" evidence="20">
    <location>
        <begin position="1011"/>
        <end position="1022"/>
    </location>
</feature>
<evidence type="ECO:0000256" key="11">
    <source>
        <dbReference type="ARBA" id="ARBA00023015"/>
    </source>
</evidence>
<feature type="compositionally biased region" description="Polar residues" evidence="20">
    <location>
        <begin position="916"/>
        <end position="942"/>
    </location>
</feature>
<dbReference type="GO" id="GO:1990467">
    <property type="term" value="C:NuA3a histone acetyltransferase complex"/>
    <property type="evidence" value="ECO:0007669"/>
    <property type="project" value="TreeGrafter"/>
</dbReference>
<feature type="compositionally biased region" description="Pro residues" evidence="20">
    <location>
        <begin position="2074"/>
        <end position="2090"/>
    </location>
</feature>
<dbReference type="GO" id="GO:0006357">
    <property type="term" value="P:regulation of transcription by RNA polymerase II"/>
    <property type="evidence" value="ECO:0007669"/>
    <property type="project" value="TreeGrafter"/>
</dbReference>
<feature type="compositionally biased region" description="Acidic residues" evidence="20">
    <location>
        <begin position="1334"/>
        <end position="1343"/>
    </location>
</feature>
<feature type="compositionally biased region" description="Low complexity" evidence="20">
    <location>
        <begin position="1669"/>
        <end position="1681"/>
    </location>
</feature>
<dbReference type="PROSITE" id="PS01359">
    <property type="entry name" value="ZF_PHD_1"/>
    <property type="match status" value="1"/>
</dbReference>
<feature type="compositionally biased region" description="Gly residues" evidence="20">
    <location>
        <begin position="2376"/>
        <end position="2397"/>
    </location>
</feature>
<dbReference type="EC" id="2.3.1.48" evidence="3 19"/>
<dbReference type="InterPro" id="IPR019787">
    <property type="entry name" value="Znf_PHD-finger"/>
</dbReference>
<dbReference type="SMART" id="SM00415">
    <property type="entry name" value="HSF"/>
    <property type="match status" value="1"/>
</dbReference>
<dbReference type="EMBL" id="PUHQ01000053">
    <property type="protein sequence ID" value="KAG0659480.1"/>
    <property type="molecule type" value="Genomic_DNA"/>
</dbReference>
<dbReference type="Pfam" id="PF00628">
    <property type="entry name" value="PHD"/>
    <property type="match status" value="1"/>
</dbReference>
<feature type="compositionally biased region" description="Pro residues" evidence="20">
    <location>
        <begin position="972"/>
        <end position="986"/>
    </location>
</feature>
<dbReference type="InterPro" id="IPR011006">
    <property type="entry name" value="CheY-like_superfamily"/>
</dbReference>
<evidence type="ECO:0000313" key="24">
    <source>
        <dbReference type="EMBL" id="KAG0659480.1"/>
    </source>
</evidence>
<dbReference type="PRINTS" id="PR00056">
    <property type="entry name" value="HSFDOMAIN"/>
</dbReference>
<dbReference type="SUPFAM" id="SSF52172">
    <property type="entry name" value="CheY-like"/>
    <property type="match status" value="1"/>
</dbReference>
<feature type="compositionally biased region" description="Low complexity" evidence="20">
    <location>
        <begin position="10"/>
        <end position="25"/>
    </location>
</feature>
<dbReference type="InterPro" id="IPR016181">
    <property type="entry name" value="Acyl_CoA_acyltransferase"/>
</dbReference>
<feature type="compositionally biased region" description="Low complexity" evidence="20">
    <location>
        <begin position="1387"/>
        <end position="1400"/>
    </location>
</feature>
<evidence type="ECO:0000256" key="4">
    <source>
        <dbReference type="ARBA" id="ARBA00022679"/>
    </source>
</evidence>
<feature type="compositionally biased region" description="Low complexity" evidence="20">
    <location>
        <begin position="584"/>
        <end position="597"/>
    </location>
</feature>
<dbReference type="PROSITE" id="PS50016">
    <property type="entry name" value="ZF_PHD_2"/>
    <property type="match status" value="2"/>
</dbReference>
<comment type="caution">
    <text evidence="24">The sequence shown here is derived from an EMBL/GenBank/DDBJ whole genome shotgun (WGS) entry which is preliminary data.</text>
</comment>
<keyword evidence="13" id="KW-0804">Transcription</keyword>
<feature type="compositionally biased region" description="Gly residues" evidence="20">
    <location>
        <begin position="895"/>
        <end position="905"/>
    </location>
</feature>
<protein>
    <recommendedName>
        <fullName evidence="3 19">Histone acetyltransferase</fullName>
        <ecNumber evidence="3 19">2.3.1.48</ecNumber>
    </recommendedName>
</protein>
<dbReference type="Gene3D" id="3.40.630.30">
    <property type="match status" value="1"/>
</dbReference>
<evidence type="ECO:0000256" key="16">
    <source>
        <dbReference type="PIRSR" id="PIRSR602717-51"/>
    </source>
</evidence>
<dbReference type="PANTHER" id="PTHR10615">
    <property type="entry name" value="HISTONE ACETYLTRANSFERASE"/>
    <property type="match status" value="1"/>
</dbReference>
<feature type="domain" description="MYST-type HAT" evidence="23">
    <location>
        <begin position="588"/>
        <end position="860"/>
    </location>
</feature>
<feature type="compositionally biased region" description="Basic residues" evidence="20">
    <location>
        <begin position="1401"/>
        <end position="1411"/>
    </location>
</feature>
<feature type="compositionally biased region" description="Acidic residues" evidence="20">
    <location>
        <begin position="1352"/>
        <end position="1363"/>
    </location>
</feature>
<feature type="compositionally biased region" description="Low complexity" evidence="20">
    <location>
        <begin position="1839"/>
        <end position="1855"/>
    </location>
</feature>
<dbReference type="CDD" id="cd15526">
    <property type="entry name" value="PHD1_MOZ_d4"/>
    <property type="match status" value="1"/>
</dbReference>
<dbReference type="FunFam" id="3.30.40.10:FF:000005">
    <property type="entry name" value="zinc finger protein isoform X1"/>
    <property type="match status" value="1"/>
</dbReference>
<feature type="compositionally biased region" description="Low complexity" evidence="20">
    <location>
        <begin position="947"/>
        <end position="962"/>
    </location>
</feature>
<evidence type="ECO:0000256" key="17">
    <source>
        <dbReference type="PROSITE-ProRule" id="PRU00146"/>
    </source>
</evidence>
<dbReference type="Pfam" id="PF00447">
    <property type="entry name" value="HSF_DNA-bind"/>
    <property type="match status" value="1"/>
</dbReference>
<keyword evidence="11" id="KW-0805">Transcription regulation</keyword>
<feature type="compositionally biased region" description="Low complexity" evidence="20">
    <location>
        <begin position="2104"/>
        <end position="2115"/>
    </location>
</feature>
<evidence type="ECO:0000256" key="7">
    <source>
        <dbReference type="ARBA" id="ARBA00022771"/>
    </source>
</evidence>
<evidence type="ECO:0000256" key="14">
    <source>
        <dbReference type="ARBA" id="ARBA00023242"/>
    </source>
</evidence>
<keyword evidence="10" id="KW-0007">Acetylation</keyword>
<feature type="region of interest" description="Disordered" evidence="20">
    <location>
        <begin position="2370"/>
        <end position="2397"/>
    </location>
</feature>
<dbReference type="GO" id="GO:0003700">
    <property type="term" value="F:DNA-binding transcription factor activity"/>
    <property type="evidence" value="ECO:0007669"/>
    <property type="project" value="InterPro"/>
</dbReference>
<dbReference type="CDD" id="cd17546">
    <property type="entry name" value="REC_hyHK_CKI1_RcsC-like"/>
    <property type="match status" value="1"/>
</dbReference>
<keyword evidence="6" id="KW-0677">Repeat</keyword>
<keyword evidence="25" id="KW-1185">Reference proteome</keyword>
<dbReference type="GO" id="GO:0003682">
    <property type="term" value="F:chromatin binding"/>
    <property type="evidence" value="ECO:0007669"/>
    <property type="project" value="TreeGrafter"/>
</dbReference>
<evidence type="ECO:0000259" key="22">
    <source>
        <dbReference type="PROSITE" id="PS50110"/>
    </source>
</evidence>
<feature type="region of interest" description="Disordered" evidence="20">
    <location>
        <begin position="1826"/>
        <end position="1912"/>
    </location>
</feature>
<feature type="compositionally biased region" description="Acidic residues" evidence="20">
    <location>
        <begin position="365"/>
        <end position="375"/>
    </location>
</feature>
<comment type="subunit">
    <text evidence="15">Homotrimer. Homotrimerization increases the affinity of HSF1 to DNA. Interacts with transcriptional coregulator SSA1 on chromatin.</text>
</comment>
<comment type="caution">
    <text evidence="18">Lacks conserved residue(s) required for the propagation of feature annotation.</text>
</comment>
<name>A0A9P6W186_RHOMI</name>
<feature type="compositionally biased region" description="Low complexity" evidence="20">
    <location>
        <begin position="2051"/>
        <end position="2073"/>
    </location>
</feature>
<dbReference type="GO" id="GO:0008270">
    <property type="term" value="F:zinc ion binding"/>
    <property type="evidence" value="ECO:0007669"/>
    <property type="project" value="UniProtKB-KW"/>
</dbReference>
<evidence type="ECO:0000256" key="20">
    <source>
        <dbReference type="SAM" id="MobiDB-lite"/>
    </source>
</evidence>
<feature type="domain" description="PHD-type" evidence="21">
    <location>
        <begin position="64"/>
        <end position="124"/>
    </location>
</feature>
<dbReference type="Proteomes" id="UP000777482">
    <property type="component" value="Unassembled WGS sequence"/>
</dbReference>
<dbReference type="PROSITE" id="PS50110">
    <property type="entry name" value="RESPONSE_REGULATORY"/>
    <property type="match status" value="1"/>
</dbReference>
<sequence length="2464" mass="260197">MDAVTKDDVPLQASTAAAGPAAASPQQPPPPTTPRANPKPGLVATPRRVGKGGVPFLPPYSPKDTLCAFCGGDRSHNRHNRSEDMVSCYECGSSGHPTCLEWDDWALVKRVKSYPWLCQECKRCEVCDEKGPDDDQDEAGEDDLMFCDACDRGWHRLCLDPPLAAVPRGKWTCPTCVRQSEFAATPILPPEKAKRERRQAKPLGLVATPSASTLEDEEGGANTAGRRKSTRERRPRLATTSYNAYADGGSGASATSSQSPPPPSSFTPRLLDSAPGPSKITFKAPSHFSTGGDPSRLPPPSKRLRLSAASVASGSPAGLNGSSSTGTALYQPWLEPRFPSPPPPSRGDYAHHLQQQQHQNGAVEEPVEEEQDADPDPYGGLLTASEADGTGRVPGERDREKWVRARAEWERREWARAAQVQVQVQRQGQQGAMAGGRAGGGGGGGKGGGKGGKGGKGKGGTATMSATGTGMGAGGRESSRPSRAAAAAAARFVGGVDNHDNNYVSHHDDGSYFGPPSSLSSSFAAAAGPPSSVGASQFPQSAAAAASSPLVVAAASSTMTAMGLQHQYQHPAPAYQNHHHHLPHSGSTTTPSSSSLLVGAGASSLASTSALPQQDPSSSFVPGYSLPIRPITHLRIGEFDLETWYQAPFPEEYTRVPEGLKCKMRHPPGDEIYRDGKVSVFEVDGRKAKIYCQNLCLLAKQFLDHKTLYYDVEPFLFYVVTEASPLGAKFVGYFSKEKRSPTNNVSCIMTLPVRQRRGWGNFLIDFSYLLSKKEGRVGTPERPLSDLGLLSYRNYWTLTLFQYFASLPDPLEKDITFEDISKATSMTRDDIFFILHERNYITDVARNPVPVPPSLDATQPGTTPAIVTAVDAQTASASAMPVSMALTTTARTGDASGGSGGGGEEGTSASIGPAQSVESQTSLPGASTSSAQVGGPQRSPSLVGSPAALEGGSNALGLANGAPSSGLDQGGPPAPVSAAPLPPPPSASGSGPATPSTPGAATTTAFGTGVHPPPQSVPPPPHHQSQSQPGGVPRGNQWTKLREQKLVQAAIAAGQPAPEGLIHKWAVGGGGVVTEGSGGMSEVSTPPPPQQQVPPPSRPASAPPRAAGHYRGNGWTVRKKDRDPHGSSGTPTSHQQRAGGAAAATSSSSAASGRPTHSSPVRKLVIPTSYKIHPDRAEVRAYLDKHYETKKDWIRLRPDRLKWTPFLVTRVFGLGVDVGSTAVDGMAHQGGGGDRDTVAAAGATTSSDPGHGHGGLGAKGGESLSTTSMFGGAGGDDAAGTDFALDNYAAGGGGYHASGAADDMDDVDAEGEVDDGVDGAGRPTRGRKTAPQTDSEEEEEEEPLFPPSSSSTDDDDDSDDEDGYFPRKRPRYGSARHSDRGTRSRRATAAAAAANGTSKSPQRRTSSRRLSTRQQGSSTSAADLVGDNEGKEVADPTHEEGVGPSRRLPGRQASRAASRILATQAGMLRDSSSSEEEERRQPRRTGRSGTSPVKMPPPTTTTAVAEEQQPERAQGLESDAVSDRAYVGDEQQSTSMAVDPSPELVAAALRSERVIESYACLRSETQQHRQANALGCRAGCPIPFNWEQLLPARTFNSTTQHRAMQGYPPHPDPYGHPEQGYATALHPGHPLHHQPPPPPHHHHQQQQHSPHHALYALDGPPPPPHHHQQQQQHEIEGAAAGTRKRKAAAMNASHQSQPSVLQPPGTGGGGGARARRDESGGADDDDEKPQGGDAKKANGSEILDEGNLNAIISWGIDGTSFVVHDMNQFTTSILPKHFKHSNFASFVRQLNKYDFHKVKSTDDAPSPYGDNVWQFRHPEFRANHGDNLDLIKRKPPSSKKAAAAKAQADAAAAAATSGYPSTMNPPYPSPHGNGAPGPPNGPSIYGSAGGPVGPGGGAGVGGGVGGPSSAEWSNVLGQLDNLARTQAAMQQHMSNLSADYQAVIGEMINFQRNMVAQDQLMQNMIQYLVSLEADQRSSTSTQDSSAPYVPSSQAQKLISSYTEVARASYDQMADLTRRASLSGASFSNMPPLPPAPPSFDQFEFAPLREGQQQNNNSQHQNGSQQQQQQRPQLGPGPSPYDPAPPPPPPQQQQQQSAPPPPPSSSSSGQSKGGSANRADPNSAQPGRGAPPGQNRPPPVAQYVHPAYANDPAYAHLAHQQQQQQAPPPPPSIGRRESAVPGWAVPPRVLLVEDDTVCRKLSSKFLEKFGCQIDVAVDGVSAVNKMNAQKYDLVLMVSVLFVRRSPGKARVSATSLIRQFDPMTPIISMTSNSGPNDIMTYFSHGMNDVLPKPFTKENLLSMLEVRPGPLAIDRSRKKILPDQLFTRKCSAAQKHLDHLKLMQQMAEIPRALGFTDHQIQDALAQAVVISDEDGSGSESGHGGGGGQPMNGSNGGGSGVLNPFSSFGLSDQDYVGMLQGIAMEKEGKRELEVVRGDGTVRFQEGKSRARPPETATAFCVSLLPVY</sequence>
<feature type="compositionally biased region" description="Low complexity" evidence="20">
    <location>
        <begin position="306"/>
        <end position="318"/>
    </location>
</feature>
<evidence type="ECO:0000259" key="21">
    <source>
        <dbReference type="PROSITE" id="PS50016"/>
    </source>
</evidence>
<feature type="region of interest" description="Disordered" evidence="20">
    <location>
        <begin position="2051"/>
        <end position="2143"/>
    </location>
</feature>
<evidence type="ECO:0000256" key="19">
    <source>
        <dbReference type="RuleBase" id="RU361211"/>
    </source>
</evidence>
<dbReference type="PROSITE" id="PS00434">
    <property type="entry name" value="HSF_DOMAIN"/>
    <property type="match status" value="1"/>
</dbReference>
<comment type="subcellular location">
    <subcellularLocation>
        <location evidence="1 19">Nucleus</location>
    </subcellularLocation>
</comment>
<accession>A0A9P6W186</accession>
<proteinExistence type="inferred from homology"/>
<feature type="region of interest" description="Disordered" evidence="20">
    <location>
        <begin position="518"/>
        <end position="537"/>
    </location>
</feature>
<dbReference type="Gene3D" id="3.40.50.2300">
    <property type="match status" value="1"/>
</dbReference>
<keyword evidence="9" id="KW-0156">Chromatin regulator</keyword>
<feature type="compositionally biased region" description="Low complexity" evidence="20">
    <location>
        <begin position="2155"/>
        <end position="2164"/>
    </location>
</feature>
<feature type="region of interest" description="Disordered" evidence="20">
    <location>
        <begin position="1301"/>
        <end position="1522"/>
    </location>
</feature>
<feature type="compositionally biased region" description="Basic residues" evidence="20">
    <location>
        <begin position="1639"/>
        <end position="1651"/>
    </location>
</feature>
<feature type="compositionally biased region" description="Basic and acidic residues" evidence="20">
    <location>
        <begin position="394"/>
        <end position="404"/>
    </location>
</feature>
<evidence type="ECO:0000256" key="5">
    <source>
        <dbReference type="ARBA" id="ARBA00022723"/>
    </source>
</evidence>
<keyword evidence="5" id="KW-0479">Metal-binding</keyword>
<dbReference type="InterPro" id="IPR013083">
    <property type="entry name" value="Znf_RING/FYVE/PHD"/>
</dbReference>
<dbReference type="SMART" id="SM00184">
    <property type="entry name" value="RING"/>
    <property type="match status" value="2"/>
</dbReference>
<feature type="region of interest" description="Disordered" evidence="20">
    <location>
        <begin position="575"/>
        <end position="597"/>
    </location>
</feature>
<dbReference type="GO" id="GO:0003712">
    <property type="term" value="F:transcription coregulator activity"/>
    <property type="evidence" value="ECO:0007669"/>
    <property type="project" value="TreeGrafter"/>
</dbReference>
<dbReference type="SUPFAM" id="SSF57903">
    <property type="entry name" value="FYVE/PHD zinc finger"/>
    <property type="match status" value="2"/>
</dbReference>
<feature type="region of interest" description="Disordered" evidence="20">
    <location>
        <begin position="890"/>
        <end position="1037"/>
    </location>
</feature>
<dbReference type="SUPFAM" id="SSF55729">
    <property type="entry name" value="Acyl-CoA N-acyltransferases (Nat)"/>
    <property type="match status" value="1"/>
</dbReference>
<dbReference type="GO" id="GO:0005634">
    <property type="term" value="C:nucleus"/>
    <property type="evidence" value="ECO:0007669"/>
    <property type="project" value="UniProtKB-SubCell"/>
</dbReference>
<feature type="region of interest" description="Disordered" evidence="20">
    <location>
        <begin position="1227"/>
        <end position="1263"/>
    </location>
</feature>
<evidence type="ECO:0000256" key="10">
    <source>
        <dbReference type="ARBA" id="ARBA00022990"/>
    </source>
</evidence>
<feature type="region of interest" description="Disordered" evidence="20">
    <location>
        <begin position="1"/>
        <end position="55"/>
    </location>
</feature>
<dbReference type="Pfam" id="PF01853">
    <property type="entry name" value="MOZ_SAS"/>
    <property type="match status" value="1"/>
</dbReference>
<evidence type="ECO:0000313" key="25">
    <source>
        <dbReference type="Proteomes" id="UP000777482"/>
    </source>
</evidence>
<dbReference type="InterPro" id="IPR019786">
    <property type="entry name" value="Zinc_finger_PHD-type_CS"/>
</dbReference>
<evidence type="ECO:0000256" key="8">
    <source>
        <dbReference type="ARBA" id="ARBA00022833"/>
    </source>
</evidence>
<evidence type="ECO:0000256" key="12">
    <source>
        <dbReference type="ARBA" id="ARBA00023125"/>
    </source>
</evidence>
<feature type="region of interest" description="Disordered" evidence="20">
    <location>
        <begin position="188"/>
        <end position="404"/>
    </location>
</feature>
<keyword evidence="8" id="KW-0862">Zinc</keyword>
<dbReference type="SMART" id="SM00249">
    <property type="entry name" value="PHD"/>
    <property type="match status" value="2"/>
</dbReference>
<dbReference type="InterPro" id="IPR050603">
    <property type="entry name" value="MYST_HAT"/>
</dbReference>
<keyword evidence="4" id="KW-0808">Transferase</keyword>
<dbReference type="SMART" id="SM00448">
    <property type="entry name" value="REC"/>
    <property type="match status" value="1"/>
</dbReference>
<feature type="compositionally biased region" description="Gly residues" evidence="20">
    <location>
        <begin position="1887"/>
        <end position="1906"/>
    </location>
</feature>
<feature type="compositionally biased region" description="Basic residues" evidence="20">
    <location>
        <begin position="225"/>
        <end position="236"/>
    </location>
</feature>
<dbReference type="Gene3D" id="1.10.10.10">
    <property type="entry name" value="Winged helix-like DNA-binding domain superfamily/Winged helix DNA-binding domain"/>
    <property type="match status" value="2"/>
</dbReference>
<evidence type="ECO:0000256" key="1">
    <source>
        <dbReference type="ARBA" id="ARBA00004123"/>
    </source>
</evidence>
<reference evidence="24 25" key="1">
    <citation type="submission" date="2020-11" db="EMBL/GenBank/DDBJ databases">
        <title>Kefir isolates.</title>
        <authorList>
            <person name="Marcisauskas S."/>
            <person name="Kim Y."/>
            <person name="Blasche S."/>
        </authorList>
    </citation>
    <scope>NUCLEOTIDE SEQUENCE [LARGE SCALE GENOMIC DNA]</scope>
    <source>
        <strain evidence="24 25">KR</strain>
    </source>
</reference>
<comment type="catalytic activity">
    <reaction evidence="19">
        <text>L-lysyl-[protein] + acetyl-CoA = N(6)-acetyl-L-lysyl-[protein] + CoA + H(+)</text>
        <dbReference type="Rhea" id="RHEA:45948"/>
        <dbReference type="Rhea" id="RHEA-COMP:9752"/>
        <dbReference type="Rhea" id="RHEA-COMP:10731"/>
        <dbReference type="ChEBI" id="CHEBI:15378"/>
        <dbReference type="ChEBI" id="CHEBI:29969"/>
        <dbReference type="ChEBI" id="CHEBI:57287"/>
        <dbReference type="ChEBI" id="CHEBI:57288"/>
        <dbReference type="ChEBI" id="CHEBI:61930"/>
        <dbReference type="EC" id="2.3.1.48"/>
    </reaction>
</comment>
<feature type="compositionally biased region" description="Gly residues" evidence="20">
    <location>
        <begin position="433"/>
        <end position="460"/>
    </location>
</feature>
<dbReference type="InterPro" id="IPR036390">
    <property type="entry name" value="WH_DNA-bd_sf"/>
</dbReference>
<evidence type="ECO:0000256" key="6">
    <source>
        <dbReference type="ARBA" id="ARBA00022737"/>
    </source>
</evidence>
<dbReference type="Pfam" id="PF00072">
    <property type="entry name" value="Response_reg"/>
    <property type="match status" value="1"/>
</dbReference>
<keyword evidence="7 17" id="KW-0863">Zinc-finger</keyword>
<evidence type="ECO:0000256" key="2">
    <source>
        <dbReference type="ARBA" id="ARBA00010107"/>
    </source>
</evidence>
<dbReference type="InterPro" id="IPR001841">
    <property type="entry name" value="Znf_RING"/>
</dbReference>
<dbReference type="InterPro" id="IPR011011">
    <property type="entry name" value="Znf_FYVE_PHD"/>
</dbReference>
<feature type="compositionally biased region" description="Basic and acidic residues" evidence="20">
    <location>
        <begin position="1728"/>
        <end position="1738"/>
    </location>
</feature>
<feature type="compositionally biased region" description="Basic and acidic residues" evidence="20">
    <location>
        <begin position="1428"/>
        <end position="1441"/>
    </location>
</feature>
<keyword evidence="12" id="KW-0238">DNA-binding</keyword>
<dbReference type="OrthoDB" id="60033at2759"/>
<keyword evidence="14 19" id="KW-0539">Nucleus</keyword>
<feature type="domain" description="PHD-type" evidence="21">
    <location>
        <begin position="121"/>
        <end position="179"/>
    </location>
</feature>
<feature type="active site" description="Proton donor/acceptor" evidence="16">
    <location>
        <position position="781"/>
    </location>
</feature>
<gene>
    <name evidence="24" type="primary">WDR26_2</name>
    <name evidence="24" type="ORF">C6P46_005117</name>
</gene>